<accession>A0AA96V169</accession>
<dbReference type="InterPro" id="IPR011664">
    <property type="entry name" value="Abi_system_AbiD/AbiF-like"/>
</dbReference>
<gene>
    <name evidence="1" type="ORF">MmiHf6_13050</name>
</gene>
<dbReference type="Pfam" id="PF07751">
    <property type="entry name" value="Abi_2"/>
    <property type="match status" value="1"/>
</dbReference>
<keyword evidence="2" id="KW-1185">Reference proteome</keyword>
<evidence type="ECO:0000313" key="2">
    <source>
        <dbReference type="Proteomes" id="UP001302978"/>
    </source>
</evidence>
<sequence>MRYSKPAFTIPDQIKKLEKRGMVFKDKTIAEEFLCFNSYYRFSGYTYIFQDRSKPAHLFKPSVDFEEVFNLYSFDNELRLLLLTEIRKIEIAFRTVIMNEYAQNYNSHWHLDFELFKDYPHHIMFLNKLINSIDPKREDFLKHYQKKYTSPQIPASWMCFEIMSMGQLSSLYKNLNDTKKGKIDIAKTFGLNKSILFSSWIHGISIVRNICAHHGRLWNKSIPVNFINLNEMKNQFIMIIPANQNKIYVPICCIQYLLNIIEPQNDFKIKLKNLLLKYPSIDLDAMGFPNGWDKEMFWQ</sequence>
<evidence type="ECO:0008006" key="3">
    <source>
        <dbReference type="Google" id="ProtNLM"/>
    </source>
</evidence>
<dbReference type="EMBL" id="CP131059">
    <property type="protein sequence ID" value="WNY23980.1"/>
    <property type="molecule type" value="Genomic_DNA"/>
</dbReference>
<dbReference type="AlphaFoldDB" id="A0AA96V169"/>
<protein>
    <recommendedName>
        <fullName evidence="3">Abortive infection bacteriophage resistance protein</fullName>
    </recommendedName>
</protein>
<dbReference type="Proteomes" id="UP001302978">
    <property type="component" value="Chromosome"/>
</dbReference>
<reference evidence="1 2" key="1">
    <citation type="submission" date="2023-07" db="EMBL/GenBank/DDBJ databases">
        <title>Closed genoem sequence of Methanomicrococcus sp. Hf6.</title>
        <authorList>
            <person name="Poehlein A."/>
            <person name="Protasov E."/>
            <person name="Platt K."/>
            <person name="Reeh H."/>
            <person name="Daniel R."/>
            <person name="Brune A."/>
        </authorList>
    </citation>
    <scope>NUCLEOTIDE SEQUENCE [LARGE SCALE GENOMIC DNA]</scope>
    <source>
        <strain evidence="1 2">Hf6</strain>
    </source>
</reference>
<evidence type="ECO:0000313" key="1">
    <source>
        <dbReference type="EMBL" id="WNY23980.1"/>
    </source>
</evidence>
<dbReference type="KEGG" id="mehf:MmiHf6_13050"/>
<name>A0AA96V169_9EURY</name>
<proteinExistence type="predicted"/>
<organism evidence="1 2">
    <name type="scientific">Methanimicrococcus hongohii</name>
    <dbReference type="NCBI Taxonomy" id="3028295"/>
    <lineage>
        <taxon>Archaea</taxon>
        <taxon>Methanobacteriati</taxon>
        <taxon>Methanobacteriota</taxon>
        <taxon>Stenosarchaea group</taxon>
        <taxon>Methanomicrobia</taxon>
        <taxon>Methanosarcinales</taxon>
        <taxon>Methanosarcinaceae</taxon>
        <taxon>Methanimicrococcus</taxon>
    </lineage>
</organism>